<comment type="caution">
    <text evidence="2">The sequence shown here is derived from an EMBL/GenBank/DDBJ whole genome shotgun (WGS) entry which is preliminary data.</text>
</comment>
<evidence type="ECO:0000313" key="3">
    <source>
        <dbReference type="Proteomes" id="UP000314294"/>
    </source>
</evidence>
<evidence type="ECO:0000313" key="2">
    <source>
        <dbReference type="EMBL" id="TNN89606.1"/>
    </source>
</evidence>
<evidence type="ECO:0000256" key="1">
    <source>
        <dbReference type="SAM" id="MobiDB-lite"/>
    </source>
</evidence>
<keyword evidence="3" id="KW-1185">Reference proteome</keyword>
<protein>
    <submittedName>
        <fullName evidence="2">Uncharacterized protein</fullName>
    </submittedName>
</protein>
<reference evidence="2 3" key="1">
    <citation type="submission" date="2019-03" db="EMBL/GenBank/DDBJ databases">
        <title>First draft genome of Liparis tanakae, snailfish: a comprehensive survey of snailfish specific genes.</title>
        <authorList>
            <person name="Kim W."/>
            <person name="Song I."/>
            <person name="Jeong J.-H."/>
            <person name="Kim D."/>
            <person name="Kim S."/>
            <person name="Ryu S."/>
            <person name="Song J.Y."/>
            <person name="Lee S.K."/>
        </authorList>
    </citation>
    <scope>NUCLEOTIDE SEQUENCE [LARGE SCALE GENOMIC DNA]</scope>
    <source>
        <tissue evidence="2">Muscle</tissue>
    </source>
</reference>
<sequence length="99" mass="10844">MLSLQGRCSSSSTTRFMCSSSSPSSAACWGARAVEEALPRTAGPPGPRLRLLLLPPDSRSWFISKIQLATSWTFPRLSEEENGLAFCKETQKGTKDTDY</sequence>
<dbReference type="AlphaFoldDB" id="A0A4Z2JH35"/>
<organism evidence="2 3">
    <name type="scientific">Liparis tanakae</name>
    <name type="common">Tanaka's snailfish</name>
    <dbReference type="NCBI Taxonomy" id="230148"/>
    <lineage>
        <taxon>Eukaryota</taxon>
        <taxon>Metazoa</taxon>
        <taxon>Chordata</taxon>
        <taxon>Craniata</taxon>
        <taxon>Vertebrata</taxon>
        <taxon>Euteleostomi</taxon>
        <taxon>Actinopterygii</taxon>
        <taxon>Neopterygii</taxon>
        <taxon>Teleostei</taxon>
        <taxon>Neoteleostei</taxon>
        <taxon>Acanthomorphata</taxon>
        <taxon>Eupercaria</taxon>
        <taxon>Perciformes</taxon>
        <taxon>Cottioidei</taxon>
        <taxon>Cottales</taxon>
        <taxon>Liparidae</taxon>
        <taxon>Liparis</taxon>
    </lineage>
</organism>
<dbReference type="EMBL" id="SRLO01000001">
    <property type="protein sequence ID" value="TNN89606.1"/>
    <property type="molecule type" value="Genomic_DNA"/>
</dbReference>
<feature type="compositionally biased region" description="Low complexity" evidence="1">
    <location>
        <begin position="7"/>
        <end position="25"/>
    </location>
</feature>
<proteinExistence type="predicted"/>
<name>A0A4Z2JH35_9TELE</name>
<dbReference type="Proteomes" id="UP000314294">
    <property type="component" value="Unassembled WGS sequence"/>
</dbReference>
<accession>A0A4Z2JH35</accession>
<gene>
    <name evidence="2" type="ORF">EYF80_000209</name>
</gene>
<dbReference type="PROSITE" id="PS51257">
    <property type="entry name" value="PROKAR_LIPOPROTEIN"/>
    <property type="match status" value="1"/>
</dbReference>
<feature type="region of interest" description="Disordered" evidence="1">
    <location>
        <begin position="1"/>
        <end position="25"/>
    </location>
</feature>